<protein>
    <submittedName>
        <fullName evidence="2">Uncharacterized protein</fullName>
    </submittedName>
</protein>
<feature type="region of interest" description="Disordered" evidence="1">
    <location>
        <begin position="135"/>
        <end position="157"/>
    </location>
</feature>
<dbReference type="AlphaFoldDB" id="A0A9J6CNF2"/>
<evidence type="ECO:0000313" key="2">
    <source>
        <dbReference type="EMBL" id="KAG5683480.1"/>
    </source>
</evidence>
<evidence type="ECO:0000313" key="3">
    <source>
        <dbReference type="Proteomes" id="UP001107558"/>
    </source>
</evidence>
<dbReference type="Proteomes" id="UP001107558">
    <property type="component" value="Chromosome 1"/>
</dbReference>
<sequence>MMKKLVKGKHQKYWIYLINSIYQLSIKNFKDIKELQIKIKELEAHHMSEIKDINEKLDLLANNSNMCFVLNDENSFILKPNKDASASADTEGLLNTTFDCSTDKLPNEIQKPEVDAPNKLDDFSGIEDVCIDSEIIGNSSDTNEEEILEKEEGKLLK</sequence>
<keyword evidence="3" id="KW-1185">Reference proteome</keyword>
<dbReference type="EMBL" id="JADBJN010000001">
    <property type="protein sequence ID" value="KAG5683480.1"/>
    <property type="molecule type" value="Genomic_DNA"/>
</dbReference>
<name>A0A9J6CNF2_POLVA</name>
<comment type="caution">
    <text evidence="2">The sequence shown here is derived from an EMBL/GenBank/DDBJ whole genome shotgun (WGS) entry which is preliminary data.</text>
</comment>
<evidence type="ECO:0000256" key="1">
    <source>
        <dbReference type="SAM" id="MobiDB-lite"/>
    </source>
</evidence>
<accession>A0A9J6CNF2</accession>
<proteinExistence type="predicted"/>
<organism evidence="2 3">
    <name type="scientific">Polypedilum vanderplanki</name>
    <name type="common">Sleeping chironomid midge</name>
    <dbReference type="NCBI Taxonomy" id="319348"/>
    <lineage>
        <taxon>Eukaryota</taxon>
        <taxon>Metazoa</taxon>
        <taxon>Ecdysozoa</taxon>
        <taxon>Arthropoda</taxon>
        <taxon>Hexapoda</taxon>
        <taxon>Insecta</taxon>
        <taxon>Pterygota</taxon>
        <taxon>Neoptera</taxon>
        <taxon>Endopterygota</taxon>
        <taxon>Diptera</taxon>
        <taxon>Nematocera</taxon>
        <taxon>Chironomoidea</taxon>
        <taxon>Chironomidae</taxon>
        <taxon>Chironominae</taxon>
        <taxon>Polypedilum</taxon>
        <taxon>Polypedilum</taxon>
    </lineage>
</organism>
<gene>
    <name evidence="2" type="ORF">PVAND_012758</name>
</gene>
<reference evidence="2" key="1">
    <citation type="submission" date="2021-03" db="EMBL/GenBank/DDBJ databases">
        <title>Chromosome level genome of the anhydrobiotic midge Polypedilum vanderplanki.</title>
        <authorList>
            <person name="Yoshida Y."/>
            <person name="Kikawada T."/>
            <person name="Gusev O."/>
        </authorList>
    </citation>
    <scope>NUCLEOTIDE SEQUENCE</scope>
    <source>
        <strain evidence="2">NIAS01</strain>
        <tissue evidence="2">Whole body or cell culture</tissue>
    </source>
</reference>